<comment type="cofactor">
    <cofactor evidence="1">
        <name>[4Fe-4S] cluster</name>
        <dbReference type="ChEBI" id="CHEBI:49883"/>
    </cofactor>
</comment>
<keyword evidence="5" id="KW-0411">Iron-sulfur</keyword>
<evidence type="ECO:0000256" key="4">
    <source>
        <dbReference type="ARBA" id="ARBA00023004"/>
    </source>
</evidence>
<keyword evidence="8" id="KW-1185">Reference proteome</keyword>
<proteinExistence type="predicted"/>
<dbReference type="SFLD" id="SFLDS00029">
    <property type="entry name" value="Radical_SAM"/>
    <property type="match status" value="1"/>
</dbReference>
<evidence type="ECO:0000256" key="5">
    <source>
        <dbReference type="ARBA" id="ARBA00023014"/>
    </source>
</evidence>
<keyword evidence="3" id="KW-0479">Metal-binding</keyword>
<evidence type="ECO:0000259" key="6">
    <source>
        <dbReference type="PROSITE" id="PS51918"/>
    </source>
</evidence>
<dbReference type="InterPro" id="IPR007197">
    <property type="entry name" value="rSAM"/>
</dbReference>
<evidence type="ECO:0000256" key="1">
    <source>
        <dbReference type="ARBA" id="ARBA00001966"/>
    </source>
</evidence>
<dbReference type="SFLD" id="SFLDG01095">
    <property type="entry name" value="Uncharacterised_Radical_SAM_Su"/>
    <property type="match status" value="1"/>
</dbReference>
<gene>
    <name evidence="7" type="ORF">GOQ27_09085</name>
</gene>
<evidence type="ECO:0000256" key="3">
    <source>
        <dbReference type="ARBA" id="ARBA00022723"/>
    </source>
</evidence>
<dbReference type="CDD" id="cd01335">
    <property type="entry name" value="Radical_SAM"/>
    <property type="match status" value="1"/>
</dbReference>
<dbReference type="SMART" id="SM00729">
    <property type="entry name" value="Elp3"/>
    <property type="match status" value="1"/>
</dbReference>
<keyword evidence="2" id="KW-0949">S-adenosyl-L-methionine</keyword>
<dbReference type="Gene3D" id="3.20.20.70">
    <property type="entry name" value="Aldolase class I"/>
    <property type="match status" value="1"/>
</dbReference>
<evidence type="ECO:0000313" key="8">
    <source>
        <dbReference type="Proteomes" id="UP000724672"/>
    </source>
</evidence>
<dbReference type="InterPro" id="IPR006638">
    <property type="entry name" value="Elp3/MiaA/NifB-like_rSAM"/>
</dbReference>
<dbReference type="RefSeq" id="WP_203366538.1">
    <property type="nucleotide sequence ID" value="NZ_WSFT01000036.1"/>
</dbReference>
<dbReference type="AlphaFoldDB" id="A0A942UZW2"/>
<evidence type="ECO:0000256" key="2">
    <source>
        <dbReference type="ARBA" id="ARBA00022691"/>
    </source>
</evidence>
<dbReference type="SFLD" id="SFLDG01082">
    <property type="entry name" value="B12-binding_domain_containing"/>
    <property type="match status" value="1"/>
</dbReference>
<keyword evidence="4" id="KW-0408">Iron</keyword>
<name>A0A942UZW2_9FIRM</name>
<sequence length="288" mass="32883">MRYEGTVYRPPSEARSLIVQVTIGCAHNNCTFCSMYKDKKFRIRKLEDIIDDLDSAREYYRDIKRIFLADGDALILKIENLLKILQHIKTIFPECERIGIYATPKDILNKSLDELKTLKENGLGIMYMGIESGNNEILYKVKKGVTSELMIEAGKKAKKSGIKLSVTLISGLGGRDKIKEHAMDSARVINEIKPDYVGLLTLMLEEGTELYNEYREGDFDLLSPEEVMIETKIFIENLNVNDCVFRSNHASNYISLKGVLNEDKNRLIKEIDDALKENMYKPEGLRGL</sequence>
<protein>
    <submittedName>
        <fullName evidence="7">Radical SAM protein</fullName>
    </submittedName>
</protein>
<dbReference type="PROSITE" id="PS51918">
    <property type="entry name" value="RADICAL_SAM"/>
    <property type="match status" value="1"/>
</dbReference>
<dbReference type="InterPro" id="IPR013785">
    <property type="entry name" value="Aldolase_TIM"/>
</dbReference>
<dbReference type="SUPFAM" id="SSF102114">
    <property type="entry name" value="Radical SAM enzymes"/>
    <property type="match status" value="1"/>
</dbReference>
<reference evidence="7" key="1">
    <citation type="submission" date="2019-12" db="EMBL/GenBank/DDBJ databases">
        <title>Clostridiaceae gen. nov. sp. nov., isolated from sediment in Xinjiang, China.</title>
        <authorList>
            <person name="Zhang R."/>
        </authorList>
    </citation>
    <scope>NUCLEOTIDE SEQUENCE</scope>
    <source>
        <strain evidence="7">D2Q-11</strain>
    </source>
</reference>
<organism evidence="7 8">
    <name type="scientific">Anaeromonas frigoriresistens</name>
    <dbReference type="NCBI Taxonomy" id="2683708"/>
    <lineage>
        <taxon>Bacteria</taxon>
        <taxon>Bacillati</taxon>
        <taxon>Bacillota</taxon>
        <taxon>Tissierellia</taxon>
        <taxon>Tissierellales</taxon>
        <taxon>Thermohalobacteraceae</taxon>
        <taxon>Anaeromonas</taxon>
    </lineage>
</organism>
<evidence type="ECO:0000313" key="7">
    <source>
        <dbReference type="EMBL" id="MBS4538617.1"/>
    </source>
</evidence>
<comment type="caution">
    <text evidence="7">The sequence shown here is derived from an EMBL/GenBank/DDBJ whole genome shotgun (WGS) entry which is preliminary data.</text>
</comment>
<feature type="domain" description="Radical SAM core" evidence="6">
    <location>
        <begin position="9"/>
        <end position="241"/>
    </location>
</feature>
<dbReference type="GO" id="GO:0046872">
    <property type="term" value="F:metal ion binding"/>
    <property type="evidence" value="ECO:0007669"/>
    <property type="project" value="UniProtKB-KW"/>
</dbReference>
<dbReference type="Proteomes" id="UP000724672">
    <property type="component" value="Unassembled WGS sequence"/>
</dbReference>
<dbReference type="GO" id="GO:0003824">
    <property type="term" value="F:catalytic activity"/>
    <property type="evidence" value="ECO:0007669"/>
    <property type="project" value="InterPro"/>
</dbReference>
<dbReference type="PANTHER" id="PTHR43409">
    <property type="entry name" value="ANAEROBIC MAGNESIUM-PROTOPORPHYRIN IX MONOMETHYL ESTER CYCLASE-RELATED"/>
    <property type="match status" value="1"/>
</dbReference>
<accession>A0A942UZW2</accession>
<dbReference type="Pfam" id="PF04055">
    <property type="entry name" value="Radical_SAM"/>
    <property type="match status" value="1"/>
</dbReference>
<dbReference type="EMBL" id="WSFT01000036">
    <property type="protein sequence ID" value="MBS4538617.1"/>
    <property type="molecule type" value="Genomic_DNA"/>
</dbReference>
<dbReference type="PANTHER" id="PTHR43409:SF4">
    <property type="entry name" value="RADICAL SAM SUPERFAMILY PROTEIN"/>
    <property type="match status" value="1"/>
</dbReference>
<dbReference type="InterPro" id="IPR058240">
    <property type="entry name" value="rSAM_sf"/>
</dbReference>
<dbReference type="InterPro" id="IPR051198">
    <property type="entry name" value="BchE-like"/>
</dbReference>
<dbReference type="GO" id="GO:0051536">
    <property type="term" value="F:iron-sulfur cluster binding"/>
    <property type="evidence" value="ECO:0007669"/>
    <property type="project" value="UniProtKB-KW"/>
</dbReference>